<keyword evidence="1" id="KW-0812">Transmembrane</keyword>
<gene>
    <name evidence="2" type="ORF">CK203_036172</name>
</gene>
<evidence type="ECO:0000313" key="2">
    <source>
        <dbReference type="EMBL" id="RVX01151.1"/>
    </source>
</evidence>
<name>A0A438IWN3_VITVI</name>
<dbReference type="PANTHER" id="PTHR36003:SF5">
    <property type="entry name" value="TONB-DEPENDENT HEME RECEPTOR A"/>
    <property type="match status" value="1"/>
</dbReference>
<sequence>MRLFIDYVNRGFHSTGVKRMGEGHGHGHGHGHDEPFYLHAKHMYNLDRMKYQKVQVPLAVLGVVCTGVGVPIFAVVYQQSKTASA</sequence>
<organism evidence="2 3">
    <name type="scientific">Vitis vinifera</name>
    <name type="common">Grape</name>
    <dbReference type="NCBI Taxonomy" id="29760"/>
    <lineage>
        <taxon>Eukaryota</taxon>
        <taxon>Viridiplantae</taxon>
        <taxon>Streptophyta</taxon>
        <taxon>Embryophyta</taxon>
        <taxon>Tracheophyta</taxon>
        <taxon>Spermatophyta</taxon>
        <taxon>Magnoliopsida</taxon>
        <taxon>eudicotyledons</taxon>
        <taxon>Gunneridae</taxon>
        <taxon>Pentapetalae</taxon>
        <taxon>rosids</taxon>
        <taxon>Vitales</taxon>
        <taxon>Vitaceae</taxon>
        <taxon>Viteae</taxon>
        <taxon>Vitis</taxon>
    </lineage>
</organism>
<evidence type="ECO:0000256" key="1">
    <source>
        <dbReference type="SAM" id="Phobius"/>
    </source>
</evidence>
<feature type="transmembrane region" description="Helical" evidence="1">
    <location>
        <begin position="58"/>
        <end position="77"/>
    </location>
</feature>
<proteinExistence type="predicted"/>
<reference evidence="2 3" key="1">
    <citation type="journal article" date="2018" name="PLoS Genet.">
        <title>Population sequencing reveals clonal diversity and ancestral inbreeding in the grapevine cultivar Chardonnay.</title>
        <authorList>
            <person name="Roach M.J."/>
            <person name="Johnson D.L."/>
            <person name="Bohlmann J."/>
            <person name="van Vuuren H.J."/>
            <person name="Jones S.J."/>
            <person name="Pretorius I.S."/>
            <person name="Schmidt S.A."/>
            <person name="Borneman A.R."/>
        </authorList>
    </citation>
    <scope>NUCLEOTIDE SEQUENCE [LARGE SCALE GENOMIC DNA]</scope>
    <source>
        <strain evidence="3">cv. Chardonnay</strain>
        <tissue evidence="2">Leaf</tissue>
    </source>
</reference>
<dbReference type="AlphaFoldDB" id="A0A438IWN3"/>
<dbReference type="PANTHER" id="PTHR36003">
    <property type="entry name" value="TONB-DEPENDENT HEME RECEPTOR A"/>
    <property type="match status" value="1"/>
</dbReference>
<keyword evidence="1" id="KW-0472">Membrane</keyword>
<protein>
    <recommendedName>
        <fullName evidence="4">SLL1 protein</fullName>
    </recommendedName>
</protein>
<evidence type="ECO:0008006" key="4">
    <source>
        <dbReference type="Google" id="ProtNLM"/>
    </source>
</evidence>
<dbReference type="EMBL" id="QGNW01000077">
    <property type="protein sequence ID" value="RVX01151.1"/>
    <property type="molecule type" value="Genomic_DNA"/>
</dbReference>
<keyword evidence="1" id="KW-1133">Transmembrane helix</keyword>
<accession>A0A438IWN3</accession>
<evidence type="ECO:0000313" key="3">
    <source>
        <dbReference type="Proteomes" id="UP000288805"/>
    </source>
</evidence>
<comment type="caution">
    <text evidence="2">The sequence shown here is derived from an EMBL/GenBank/DDBJ whole genome shotgun (WGS) entry which is preliminary data.</text>
</comment>
<dbReference type="Proteomes" id="UP000288805">
    <property type="component" value="Unassembled WGS sequence"/>
</dbReference>